<dbReference type="STRING" id="1552123.EP57_03035"/>
<evidence type="ECO:0000313" key="14">
    <source>
        <dbReference type="Proteomes" id="UP000591929"/>
    </source>
</evidence>
<evidence type="ECO:0000313" key="13">
    <source>
        <dbReference type="Proteomes" id="UP000548082"/>
    </source>
</evidence>
<evidence type="ECO:0000313" key="7">
    <source>
        <dbReference type="EMBL" id="MBC1778529.1"/>
    </source>
</evidence>
<proteinExistence type="inferred from homology"/>
<reference evidence="5 10" key="1">
    <citation type="submission" date="2014-05" db="EMBL/GenBank/DDBJ databases">
        <title>Novel Listeriaceae from food processing environments.</title>
        <authorList>
            <person name="den Bakker H.C."/>
        </authorList>
    </citation>
    <scope>NUCLEOTIDE SEQUENCE [LARGE SCALE GENOMIC DNA]</scope>
    <source>
        <strain evidence="5 10">FSL A5-0281</strain>
    </source>
</reference>
<dbReference type="SUPFAM" id="SSF56784">
    <property type="entry name" value="HAD-like"/>
    <property type="match status" value="1"/>
</dbReference>
<evidence type="ECO:0000256" key="2">
    <source>
        <dbReference type="ARBA" id="ARBA00006171"/>
    </source>
</evidence>
<dbReference type="SFLD" id="SFLDS00003">
    <property type="entry name" value="Haloacid_Dehalogenase"/>
    <property type="match status" value="1"/>
</dbReference>
<dbReference type="GO" id="GO:0016787">
    <property type="term" value="F:hydrolase activity"/>
    <property type="evidence" value="ECO:0007669"/>
    <property type="project" value="UniProtKB-KW"/>
</dbReference>
<keyword evidence="3" id="KW-0479">Metal-binding</keyword>
<dbReference type="PANTHER" id="PTHR46193">
    <property type="entry name" value="6-PHOSPHOGLUCONATE PHOSPHATASE"/>
    <property type="match status" value="1"/>
</dbReference>
<dbReference type="AlphaFoldDB" id="A0A099WC39"/>
<gene>
    <name evidence="5" type="ORF">EP57_03035</name>
    <name evidence="6" type="ORF">HB847_07915</name>
    <name evidence="9" type="ORF">HBP98_14060</name>
    <name evidence="7" type="ORF">HCA46_06700</name>
    <name evidence="8" type="ORF">HCA55_14140</name>
</gene>
<reference evidence="11 12" key="2">
    <citation type="submission" date="2020-03" db="EMBL/GenBank/DDBJ databases">
        <title>Soil Listeria distribution.</title>
        <authorList>
            <person name="Liao J."/>
            <person name="Wiedmann M."/>
        </authorList>
    </citation>
    <scope>NUCLEOTIDE SEQUENCE [LARGE SCALE GENOMIC DNA]</scope>
    <source>
        <strain evidence="8 13">FSL L7-0990</strain>
        <strain evidence="7 12">FSL L7-1017</strain>
        <strain evidence="6 14">FSL L7-1681</strain>
        <strain evidence="9 11">FSL L7-1850</strain>
    </source>
</reference>
<dbReference type="SFLD" id="SFLDG01129">
    <property type="entry name" value="C1.5:_HAD__Beta-PGM__Phosphata"/>
    <property type="match status" value="1"/>
</dbReference>
<dbReference type="EMBL" id="JAARVD010000007">
    <property type="protein sequence ID" value="MBC1797877.1"/>
    <property type="molecule type" value="Genomic_DNA"/>
</dbReference>
<dbReference type="Proteomes" id="UP000548082">
    <property type="component" value="Unassembled WGS sequence"/>
</dbReference>
<keyword evidence="4" id="KW-0460">Magnesium</keyword>
<dbReference type="EMBL" id="JAARMV010000003">
    <property type="protein sequence ID" value="MBC2373135.1"/>
    <property type="molecule type" value="Genomic_DNA"/>
</dbReference>
<dbReference type="InterPro" id="IPR006439">
    <property type="entry name" value="HAD-SF_hydro_IA"/>
</dbReference>
<evidence type="ECO:0000313" key="8">
    <source>
        <dbReference type="EMBL" id="MBC1797877.1"/>
    </source>
</evidence>
<accession>A0A099WC39</accession>
<organism evidence="5 10">
    <name type="scientific">Listeria booriae</name>
    <dbReference type="NCBI Taxonomy" id="1552123"/>
    <lineage>
        <taxon>Bacteria</taxon>
        <taxon>Bacillati</taxon>
        <taxon>Bacillota</taxon>
        <taxon>Bacilli</taxon>
        <taxon>Bacillales</taxon>
        <taxon>Listeriaceae</taxon>
        <taxon>Listeria</taxon>
    </lineage>
</organism>
<comment type="caution">
    <text evidence="5">The sequence shown here is derived from an EMBL/GenBank/DDBJ whole genome shotgun (WGS) entry which is preliminary data.</text>
</comment>
<keyword evidence="6" id="KW-0378">Hydrolase</keyword>
<dbReference type="GeneID" id="58716404"/>
<dbReference type="Pfam" id="PF13419">
    <property type="entry name" value="HAD_2"/>
    <property type="match status" value="1"/>
</dbReference>
<evidence type="ECO:0000313" key="12">
    <source>
        <dbReference type="Proteomes" id="UP000547643"/>
    </source>
</evidence>
<dbReference type="EMBL" id="JNFA01000006">
    <property type="protein sequence ID" value="KGL43339.1"/>
    <property type="molecule type" value="Genomic_DNA"/>
</dbReference>
<keyword evidence="10" id="KW-1185">Reference proteome</keyword>
<dbReference type="Gene3D" id="3.40.50.1000">
    <property type="entry name" value="HAD superfamily/HAD-like"/>
    <property type="match status" value="1"/>
</dbReference>
<evidence type="ECO:0000313" key="5">
    <source>
        <dbReference type="EMBL" id="KGL43339.1"/>
    </source>
</evidence>
<dbReference type="InterPro" id="IPR036412">
    <property type="entry name" value="HAD-like_sf"/>
</dbReference>
<dbReference type="EMBL" id="JAARUV010000001">
    <property type="protein sequence ID" value="MBC1778529.1"/>
    <property type="molecule type" value="Genomic_DNA"/>
</dbReference>
<evidence type="ECO:0000313" key="6">
    <source>
        <dbReference type="EMBL" id="MBC1372297.1"/>
    </source>
</evidence>
<dbReference type="InterPro" id="IPR051600">
    <property type="entry name" value="Beta-PGM-like"/>
</dbReference>
<comment type="similarity">
    <text evidence="2">Belongs to the HAD-like hydrolase superfamily. CbbY/CbbZ/Gph/YieH family.</text>
</comment>
<evidence type="ECO:0000313" key="9">
    <source>
        <dbReference type="EMBL" id="MBC2373135.1"/>
    </source>
</evidence>
<dbReference type="InterPro" id="IPR023198">
    <property type="entry name" value="PGP-like_dom2"/>
</dbReference>
<dbReference type="InterPro" id="IPR023214">
    <property type="entry name" value="HAD_sf"/>
</dbReference>
<dbReference type="eggNOG" id="COG0637">
    <property type="taxonomic scope" value="Bacteria"/>
</dbReference>
<dbReference type="PRINTS" id="PR00413">
    <property type="entry name" value="HADHALOGNASE"/>
</dbReference>
<protein>
    <submittedName>
        <fullName evidence="6">HAD family hydrolase</fullName>
    </submittedName>
    <submittedName>
        <fullName evidence="5">Haloacid dehalogenase</fullName>
    </submittedName>
</protein>
<dbReference type="EMBL" id="JAARPL010000005">
    <property type="protein sequence ID" value="MBC1372297.1"/>
    <property type="molecule type" value="Genomic_DNA"/>
</dbReference>
<evidence type="ECO:0000313" key="10">
    <source>
        <dbReference type="Proteomes" id="UP000029844"/>
    </source>
</evidence>
<dbReference type="InterPro" id="IPR041492">
    <property type="entry name" value="HAD_2"/>
</dbReference>
<dbReference type="Proteomes" id="UP000546244">
    <property type="component" value="Unassembled WGS sequence"/>
</dbReference>
<dbReference type="Proteomes" id="UP000591929">
    <property type="component" value="Unassembled WGS sequence"/>
</dbReference>
<sequence>MKAFVFDFDGTMIDTEAVWFDETKKYLRAEYGLDLPMEVYEKVVGSSDEPLLLYMAEATNGKFDAAAFQKYIDVAVHSGRDKLEMRDGFMRVYQYAKDNGYKIGLATSSARAWVEPILEKFGILADFETIQTADDVEVIKPDPALYRQAVEALGVKPEEAVAVEDSRNGSLSAIGAGLHTIAIKNEVTKGIVFPEGVTVYDSFADVDLDAFLAGK</sequence>
<evidence type="ECO:0000313" key="11">
    <source>
        <dbReference type="Proteomes" id="UP000546244"/>
    </source>
</evidence>
<name>A0A099WC39_9LIST</name>
<dbReference type="RefSeq" id="WP_036084092.1">
    <property type="nucleotide sequence ID" value="NZ_CBCSHQ010000020.1"/>
</dbReference>
<dbReference type="Proteomes" id="UP000547643">
    <property type="component" value="Unassembled WGS sequence"/>
</dbReference>
<dbReference type="Proteomes" id="UP000029844">
    <property type="component" value="Unassembled WGS sequence"/>
</dbReference>
<comment type="cofactor">
    <cofactor evidence="1">
        <name>Mg(2+)</name>
        <dbReference type="ChEBI" id="CHEBI:18420"/>
    </cofactor>
</comment>
<dbReference type="NCBIfam" id="TIGR01509">
    <property type="entry name" value="HAD-SF-IA-v3"/>
    <property type="match status" value="1"/>
</dbReference>
<dbReference type="PANTHER" id="PTHR46193:SF21">
    <property type="entry name" value="SLL1138 PROTEIN"/>
    <property type="match status" value="1"/>
</dbReference>
<dbReference type="OrthoDB" id="9797743at2"/>
<evidence type="ECO:0000256" key="3">
    <source>
        <dbReference type="ARBA" id="ARBA00022723"/>
    </source>
</evidence>
<evidence type="ECO:0000256" key="4">
    <source>
        <dbReference type="ARBA" id="ARBA00022842"/>
    </source>
</evidence>
<dbReference type="GO" id="GO:0046872">
    <property type="term" value="F:metal ion binding"/>
    <property type="evidence" value="ECO:0007669"/>
    <property type="project" value="UniProtKB-KW"/>
</dbReference>
<dbReference type="CDD" id="cd16423">
    <property type="entry name" value="HAD_BPGM-like"/>
    <property type="match status" value="1"/>
</dbReference>
<evidence type="ECO:0000256" key="1">
    <source>
        <dbReference type="ARBA" id="ARBA00001946"/>
    </source>
</evidence>
<dbReference type="Gene3D" id="1.10.150.240">
    <property type="entry name" value="Putative phosphatase, domain 2"/>
    <property type="match status" value="1"/>
</dbReference>